<feature type="compositionally biased region" description="Pro residues" evidence="1">
    <location>
        <begin position="33"/>
        <end position="45"/>
    </location>
</feature>
<sequence length="160" mass="16309">MPRTATTAALLVTVAVLAASAVSGCVTVQRPPSSGPPPPPPPVSEPRPDGSAAPRVVQAPAREALERVGPSRRPSAPASAPARTHPKGPTSAPADPARRAPAGLPPRPEPRRPEHRDVPRLPAPAPAPPANPDVCALGQTYGGWQADSPQAAICEDAYGR</sequence>
<dbReference type="Proteomes" id="UP000516444">
    <property type="component" value="Chromosome"/>
</dbReference>
<dbReference type="AlphaFoldDB" id="A0A7G1P9V8"/>
<dbReference type="PROSITE" id="PS51257">
    <property type="entry name" value="PROKAR_LIPOPROTEIN"/>
    <property type="match status" value="1"/>
</dbReference>
<name>A0A7G1P9V8_9ACTN</name>
<evidence type="ECO:0000313" key="3">
    <source>
        <dbReference type="EMBL" id="BCL32139.1"/>
    </source>
</evidence>
<protein>
    <submittedName>
        <fullName evidence="3">Lipoprotein</fullName>
    </submittedName>
</protein>
<organism evidence="3 4">
    <name type="scientific">Streptomyces aurantiacus</name>
    <dbReference type="NCBI Taxonomy" id="47760"/>
    <lineage>
        <taxon>Bacteria</taxon>
        <taxon>Bacillati</taxon>
        <taxon>Actinomycetota</taxon>
        <taxon>Actinomycetes</taxon>
        <taxon>Kitasatosporales</taxon>
        <taxon>Streptomycetaceae</taxon>
        <taxon>Streptomyces</taxon>
        <taxon>Streptomyces aurantiacus group</taxon>
    </lineage>
</organism>
<proteinExistence type="predicted"/>
<keyword evidence="4" id="KW-1185">Reference proteome</keyword>
<dbReference type="PRINTS" id="PR01217">
    <property type="entry name" value="PRICHEXTENSN"/>
</dbReference>
<evidence type="ECO:0000256" key="1">
    <source>
        <dbReference type="SAM" id="MobiDB-lite"/>
    </source>
</evidence>
<feature type="compositionally biased region" description="Pro residues" evidence="1">
    <location>
        <begin position="121"/>
        <end position="131"/>
    </location>
</feature>
<keyword evidence="2" id="KW-0732">Signal</keyword>
<evidence type="ECO:0000313" key="4">
    <source>
        <dbReference type="Proteomes" id="UP000516444"/>
    </source>
</evidence>
<feature type="compositionally biased region" description="Basic and acidic residues" evidence="1">
    <location>
        <begin position="108"/>
        <end position="119"/>
    </location>
</feature>
<feature type="region of interest" description="Disordered" evidence="1">
    <location>
        <begin position="27"/>
        <end position="134"/>
    </location>
</feature>
<dbReference type="KEGG" id="sgm:GCM10017557_69980"/>
<feature type="compositionally biased region" description="Low complexity" evidence="1">
    <location>
        <begin position="92"/>
        <end position="102"/>
    </location>
</feature>
<feature type="signal peptide" evidence="2">
    <location>
        <begin position="1"/>
        <end position="21"/>
    </location>
</feature>
<feature type="chain" id="PRO_5028823678" evidence="2">
    <location>
        <begin position="22"/>
        <end position="160"/>
    </location>
</feature>
<gene>
    <name evidence="3" type="ORF">GCM10017557_69980</name>
</gene>
<keyword evidence="3" id="KW-0449">Lipoprotein</keyword>
<evidence type="ECO:0000256" key="2">
    <source>
        <dbReference type="SAM" id="SignalP"/>
    </source>
</evidence>
<dbReference type="RefSeq" id="WP_190853870.1">
    <property type="nucleotide sequence ID" value="NZ_AP023440.1"/>
</dbReference>
<reference evidence="3 4" key="1">
    <citation type="journal article" date="2014" name="Int. J. Syst. Evol. Microbiol.">
        <title>Complete genome sequence of Corynebacterium casei LMG S-19264T (=DSM 44701T), isolated from a smear-ripened cheese.</title>
        <authorList>
            <consortium name="US DOE Joint Genome Institute (JGI-PGF)"/>
            <person name="Walter F."/>
            <person name="Albersmeier A."/>
            <person name="Kalinowski J."/>
            <person name="Ruckert C."/>
        </authorList>
    </citation>
    <scope>NUCLEOTIDE SEQUENCE [LARGE SCALE GENOMIC DNA]</scope>
    <source>
        <strain evidence="3 4">JCM 4677</strain>
    </source>
</reference>
<accession>A0A7G1P9V8</accession>
<feature type="compositionally biased region" description="Low complexity" evidence="1">
    <location>
        <begin position="71"/>
        <end position="83"/>
    </location>
</feature>
<dbReference type="EMBL" id="AP023440">
    <property type="protein sequence ID" value="BCL32139.1"/>
    <property type="molecule type" value="Genomic_DNA"/>
</dbReference>